<sequence>MNKEFAVIGLGRFGGSIVKELREMETDVLAIDIDEERVNEFADIATQSVIGNTTDETVLKNLGLRNFDNVIVAIGDNIQSSILTTLLLKDLGVKKVTVKAQSDYHARVLDKIGADVVVHPERDMGRRIAHRLVSSSVLDYLELSDEHSIVEIYATEKLAEQTLLDLDIRAEYGVSVIAIKRGSDIIVSPDPTVNIKETDVLIVIGTDDDLNKFEKLLNKE</sequence>
<dbReference type="OrthoDB" id="9776294at2"/>
<dbReference type="Pfam" id="PF02080">
    <property type="entry name" value="TrkA_C"/>
    <property type="match status" value="1"/>
</dbReference>
<evidence type="ECO:0000313" key="4">
    <source>
        <dbReference type="EMBL" id="SFK53806.1"/>
    </source>
</evidence>
<dbReference type="GO" id="GO:0006813">
    <property type="term" value="P:potassium ion transport"/>
    <property type="evidence" value="ECO:0007669"/>
    <property type="project" value="InterPro"/>
</dbReference>
<dbReference type="PROSITE" id="PS51201">
    <property type="entry name" value="RCK_N"/>
    <property type="match status" value="1"/>
</dbReference>
<dbReference type="Gene3D" id="3.40.50.720">
    <property type="entry name" value="NAD(P)-binding Rossmann-like Domain"/>
    <property type="match status" value="1"/>
</dbReference>
<dbReference type="SUPFAM" id="SSF116726">
    <property type="entry name" value="TrkA C-terminal domain-like"/>
    <property type="match status" value="1"/>
</dbReference>
<gene>
    <name evidence="3" type="ORF">AAT16_05115</name>
    <name evidence="4" type="ORF">SAMN05216235_0261</name>
</gene>
<dbReference type="GO" id="GO:0008324">
    <property type="term" value="F:monoatomic cation transmembrane transporter activity"/>
    <property type="evidence" value="ECO:0007669"/>
    <property type="project" value="InterPro"/>
</dbReference>
<name>A0A0F7HJQ5_9STAP</name>
<evidence type="ECO:0000313" key="5">
    <source>
        <dbReference type="Proteomes" id="UP000034029"/>
    </source>
</evidence>
<evidence type="ECO:0000313" key="3">
    <source>
        <dbReference type="EMBL" id="AKG73647.1"/>
    </source>
</evidence>
<accession>A0A0F7HJQ5</accession>
<dbReference type="InterPro" id="IPR006037">
    <property type="entry name" value="RCK_C"/>
</dbReference>
<dbReference type="InterPro" id="IPR036721">
    <property type="entry name" value="RCK_C_sf"/>
</dbReference>
<dbReference type="EMBL" id="FOTB01000001">
    <property type="protein sequence ID" value="SFK53806.1"/>
    <property type="molecule type" value="Genomic_DNA"/>
</dbReference>
<organism evidence="4 6">
    <name type="scientific">Salinicoccus halodurans</name>
    <dbReference type="NCBI Taxonomy" id="407035"/>
    <lineage>
        <taxon>Bacteria</taxon>
        <taxon>Bacillati</taxon>
        <taxon>Bacillota</taxon>
        <taxon>Bacilli</taxon>
        <taxon>Bacillales</taxon>
        <taxon>Staphylococcaceae</taxon>
        <taxon>Salinicoccus</taxon>
    </lineage>
</organism>
<feature type="domain" description="RCK C-terminal" evidence="2">
    <location>
        <begin position="135"/>
        <end position="219"/>
    </location>
</feature>
<evidence type="ECO:0000259" key="1">
    <source>
        <dbReference type="PROSITE" id="PS51201"/>
    </source>
</evidence>
<dbReference type="PANTHER" id="PTHR43833:SF7">
    <property type="entry name" value="KTR SYSTEM POTASSIUM UPTAKE PROTEIN C"/>
    <property type="match status" value="1"/>
</dbReference>
<dbReference type="InterPro" id="IPR050721">
    <property type="entry name" value="Trk_Ktr_HKT_K-transport"/>
</dbReference>
<dbReference type="PANTHER" id="PTHR43833">
    <property type="entry name" value="POTASSIUM CHANNEL PROTEIN 2-RELATED-RELATED"/>
    <property type="match status" value="1"/>
</dbReference>
<dbReference type="Gene3D" id="3.30.70.1450">
    <property type="entry name" value="Regulator of K+ conductance, C-terminal domain"/>
    <property type="match status" value="1"/>
</dbReference>
<evidence type="ECO:0000259" key="2">
    <source>
        <dbReference type="PROSITE" id="PS51202"/>
    </source>
</evidence>
<dbReference type="Proteomes" id="UP000034029">
    <property type="component" value="Chromosome"/>
</dbReference>
<reference evidence="4 6" key="3">
    <citation type="submission" date="2016-10" db="EMBL/GenBank/DDBJ databases">
        <authorList>
            <person name="Varghese N."/>
            <person name="Submissions S."/>
        </authorList>
    </citation>
    <scope>NUCLEOTIDE SEQUENCE [LARGE SCALE GENOMIC DNA]</scope>
    <source>
        <strain evidence="4 6">CGMCC 1.6501</strain>
    </source>
</reference>
<dbReference type="Proteomes" id="UP000183090">
    <property type="component" value="Unassembled WGS sequence"/>
</dbReference>
<dbReference type="InterPro" id="IPR036291">
    <property type="entry name" value="NAD(P)-bd_dom_sf"/>
</dbReference>
<dbReference type="AlphaFoldDB" id="A0A0F7HJQ5"/>
<evidence type="ECO:0000313" key="6">
    <source>
        <dbReference type="Proteomes" id="UP000183090"/>
    </source>
</evidence>
<dbReference type="EMBL" id="CP011366">
    <property type="protein sequence ID" value="AKG73647.1"/>
    <property type="molecule type" value="Genomic_DNA"/>
</dbReference>
<dbReference type="RefSeq" id="WP_046789837.1">
    <property type="nucleotide sequence ID" value="NZ_CP011366.1"/>
</dbReference>
<dbReference type="KEGG" id="shv:AAT16_05115"/>
<dbReference type="Pfam" id="PF02254">
    <property type="entry name" value="TrkA_N"/>
    <property type="match status" value="1"/>
</dbReference>
<dbReference type="SUPFAM" id="SSF51735">
    <property type="entry name" value="NAD(P)-binding Rossmann-fold domains"/>
    <property type="match status" value="1"/>
</dbReference>
<proteinExistence type="predicted"/>
<dbReference type="InterPro" id="IPR003148">
    <property type="entry name" value="RCK_N"/>
</dbReference>
<reference evidence="5" key="2">
    <citation type="submission" date="2015-04" db="EMBL/GenBank/DDBJ databases">
        <title>Complete genome sequence of Salinicoccus halodurans strain H3B36, isolated from the Qaidam basin of China.</title>
        <authorList>
            <person name="Ma Y."/>
            <person name="Jiang K."/>
            <person name="Xue Y."/>
        </authorList>
    </citation>
    <scope>NUCLEOTIDE SEQUENCE [LARGE SCALE GENOMIC DNA]</scope>
    <source>
        <strain evidence="5">H3B36</strain>
    </source>
</reference>
<feature type="domain" description="RCK N-terminal" evidence="1">
    <location>
        <begin position="2"/>
        <end position="118"/>
    </location>
</feature>
<reference evidence="3 5" key="1">
    <citation type="journal article" date="2015" name="Int. J. Syst. Evol. Microbiol.">
        <title>Complete genome sequence of Salinicoccus halodurans H3B36, isolated from the Qaidam Basin in China.</title>
        <authorList>
            <person name="Jiang K."/>
            <person name="Xue Y."/>
            <person name="Ma Y."/>
        </authorList>
    </citation>
    <scope>NUCLEOTIDE SEQUENCE [LARGE SCALE GENOMIC DNA]</scope>
    <source>
        <strain evidence="3 5">H3B36</strain>
    </source>
</reference>
<protein>
    <submittedName>
        <fullName evidence="3">Potassium transporter Trk</fullName>
    </submittedName>
    <submittedName>
        <fullName evidence="4">Trk system potassium uptake protein TrkA</fullName>
    </submittedName>
</protein>
<keyword evidence="5" id="KW-1185">Reference proteome</keyword>
<dbReference type="PROSITE" id="PS51202">
    <property type="entry name" value="RCK_C"/>
    <property type="match status" value="1"/>
</dbReference>